<organism evidence="1 2">
    <name type="scientific">Ixodes persulcatus</name>
    <name type="common">Taiga tick</name>
    <dbReference type="NCBI Taxonomy" id="34615"/>
    <lineage>
        <taxon>Eukaryota</taxon>
        <taxon>Metazoa</taxon>
        <taxon>Ecdysozoa</taxon>
        <taxon>Arthropoda</taxon>
        <taxon>Chelicerata</taxon>
        <taxon>Arachnida</taxon>
        <taxon>Acari</taxon>
        <taxon>Parasitiformes</taxon>
        <taxon>Ixodida</taxon>
        <taxon>Ixodoidea</taxon>
        <taxon>Ixodidae</taxon>
        <taxon>Ixodinae</taxon>
        <taxon>Ixodes</taxon>
    </lineage>
</organism>
<keyword evidence="2" id="KW-1185">Reference proteome</keyword>
<reference evidence="1 2" key="1">
    <citation type="journal article" date="2020" name="Cell">
        <title>Large-Scale Comparative Analyses of Tick Genomes Elucidate Their Genetic Diversity and Vector Capacities.</title>
        <authorList>
            <consortium name="Tick Genome and Microbiome Consortium (TIGMIC)"/>
            <person name="Jia N."/>
            <person name="Wang J."/>
            <person name="Shi W."/>
            <person name="Du L."/>
            <person name="Sun Y."/>
            <person name="Zhan W."/>
            <person name="Jiang J.F."/>
            <person name="Wang Q."/>
            <person name="Zhang B."/>
            <person name="Ji P."/>
            <person name="Bell-Sakyi L."/>
            <person name="Cui X.M."/>
            <person name="Yuan T.T."/>
            <person name="Jiang B.G."/>
            <person name="Yang W.F."/>
            <person name="Lam T.T."/>
            <person name="Chang Q.C."/>
            <person name="Ding S.J."/>
            <person name="Wang X.J."/>
            <person name="Zhu J.G."/>
            <person name="Ruan X.D."/>
            <person name="Zhao L."/>
            <person name="Wei J.T."/>
            <person name="Ye R.Z."/>
            <person name="Que T.C."/>
            <person name="Du C.H."/>
            <person name="Zhou Y.H."/>
            <person name="Cheng J.X."/>
            <person name="Dai P.F."/>
            <person name="Guo W.B."/>
            <person name="Han X.H."/>
            <person name="Huang E.J."/>
            <person name="Li L.F."/>
            <person name="Wei W."/>
            <person name="Gao Y.C."/>
            <person name="Liu J.Z."/>
            <person name="Shao H.Z."/>
            <person name="Wang X."/>
            <person name="Wang C.C."/>
            <person name="Yang T.C."/>
            <person name="Huo Q.B."/>
            <person name="Li W."/>
            <person name="Chen H.Y."/>
            <person name="Chen S.E."/>
            <person name="Zhou L.G."/>
            <person name="Ni X.B."/>
            <person name="Tian J.H."/>
            <person name="Sheng Y."/>
            <person name="Liu T."/>
            <person name="Pan Y.S."/>
            <person name="Xia L.Y."/>
            <person name="Li J."/>
            <person name="Zhao F."/>
            <person name="Cao W.C."/>
        </authorList>
    </citation>
    <scope>NUCLEOTIDE SEQUENCE [LARGE SCALE GENOMIC DNA]</scope>
    <source>
        <strain evidence="1">Iper-2018</strain>
    </source>
</reference>
<evidence type="ECO:0000313" key="2">
    <source>
        <dbReference type="Proteomes" id="UP000805193"/>
    </source>
</evidence>
<evidence type="ECO:0000313" key="1">
    <source>
        <dbReference type="EMBL" id="KAG0418813.1"/>
    </source>
</evidence>
<comment type="caution">
    <text evidence="1">The sequence shown here is derived from an EMBL/GenBank/DDBJ whole genome shotgun (WGS) entry which is preliminary data.</text>
</comment>
<protein>
    <submittedName>
        <fullName evidence="1">Uncharacterized protein</fullName>
    </submittedName>
</protein>
<name>A0AC60PGB9_IXOPE</name>
<dbReference type="Proteomes" id="UP000805193">
    <property type="component" value="Unassembled WGS sequence"/>
</dbReference>
<dbReference type="EMBL" id="JABSTQ010010697">
    <property type="protein sequence ID" value="KAG0418813.1"/>
    <property type="molecule type" value="Genomic_DNA"/>
</dbReference>
<sequence length="163" mass="18357">MLGSCHSMTKTRECVESSSPKVRDRSLRQVAASGLEPYYGYGMMSCLLSFLTLSPWLPMVLGSLSLVSGPCNLPPHVCRPHALCSGNDFDSDGESDASAYAYMFETLFPPPTKRPKIVGYIESVVHEYSDEEFRRNFRLPRSVCDDLISRFEESAFYPDMFSR</sequence>
<proteinExistence type="predicted"/>
<accession>A0AC60PGB9</accession>
<gene>
    <name evidence="1" type="ORF">HPB47_004571</name>
</gene>